<evidence type="ECO:0000256" key="1">
    <source>
        <dbReference type="ARBA" id="ARBA00004496"/>
    </source>
</evidence>
<evidence type="ECO:0000256" key="4">
    <source>
        <dbReference type="ARBA" id="ARBA00022490"/>
    </source>
</evidence>
<dbReference type="RefSeq" id="WP_229704833.1">
    <property type="nucleotide sequence ID" value="NZ_BMCS01000001.1"/>
</dbReference>
<evidence type="ECO:0000256" key="5">
    <source>
        <dbReference type="ARBA" id="ARBA00022723"/>
    </source>
</evidence>
<comment type="PTM">
    <text evidence="12">Upon Fe-S cluster removal intramolecular disulfide bonds are formed.</text>
</comment>
<keyword evidence="5 12" id="KW-0479">Metal-binding</keyword>
<protein>
    <recommendedName>
        <fullName evidence="12">Transcriptional regulator WhiB</fullName>
    </recommendedName>
</protein>
<keyword evidence="7 12" id="KW-0411">Iron-sulfur</keyword>
<evidence type="ECO:0000256" key="6">
    <source>
        <dbReference type="ARBA" id="ARBA00023004"/>
    </source>
</evidence>
<dbReference type="Proteomes" id="UP000632454">
    <property type="component" value="Unassembled WGS sequence"/>
</dbReference>
<gene>
    <name evidence="15" type="primary">whiB3</name>
    <name evidence="12" type="synonym">whiB</name>
    <name evidence="15" type="ORF">GCM10007298_04580</name>
</gene>
<feature type="binding site" evidence="12">
    <location>
        <position position="66"/>
    </location>
    <ligand>
        <name>[4Fe-4S] cluster</name>
        <dbReference type="ChEBI" id="CHEBI:49883"/>
    </ligand>
</feature>
<comment type="caution">
    <text evidence="15">The sequence shown here is derived from an EMBL/GenBank/DDBJ whole genome shotgun (WGS) entry which is preliminary data.</text>
</comment>
<feature type="domain" description="4Fe-4S Wbl-type" evidence="14">
    <location>
        <begin position="35"/>
        <end position="99"/>
    </location>
</feature>
<sequence length="106" mass="11892">MTGPINDRLTNRYKGQPATPPPPITGNYDWQLNANCRGLDTDLFYPATTTRGKIRERHEAAAKQICRQCPVRVACHTHAMRHHEPHGVWGGTTPRDRALLTGHTTL</sequence>
<keyword evidence="16" id="KW-1185">Reference proteome</keyword>
<dbReference type="PANTHER" id="PTHR38839:SF5">
    <property type="entry name" value="TRANSCRIPTIONAL REGULATOR WHID"/>
    <property type="match status" value="1"/>
</dbReference>
<organism evidence="15 16">
    <name type="scientific">Williamsia phyllosphaerae</name>
    <dbReference type="NCBI Taxonomy" id="885042"/>
    <lineage>
        <taxon>Bacteria</taxon>
        <taxon>Bacillati</taxon>
        <taxon>Actinomycetota</taxon>
        <taxon>Actinomycetes</taxon>
        <taxon>Mycobacteriales</taxon>
        <taxon>Nocardiaceae</taxon>
        <taxon>Williamsia</taxon>
    </lineage>
</organism>
<reference evidence="16" key="1">
    <citation type="journal article" date="2019" name="Int. J. Syst. Evol. Microbiol.">
        <title>The Global Catalogue of Microorganisms (GCM) 10K type strain sequencing project: providing services to taxonomists for standard genome sequencing and annotation.</title>
        <authorList>
            <consortium name="The Broad Institute Genomics Platform"/>
            <consortium name="The Broad Institute Genome Sequencing Center for Infectious Disease"/>
            <person name="Wu L."/>
            <person name="Ma J."/>
        </authorList>
    </citation>
    <scope>NUCLEOTIDE SEQUENCE [LARGE SCALE GENOMIC DNA]</scope>
    <source>
        <strain evidence="16">CCM 7855</strain>
    </source>
</reference>
<comment type="subcellular location">
    <subcellularLocation>
        <location evidence="1 12">Cytoplasm</location>
    </subcellularLocation>
</comment>
<keyword evidence="3 12" id="KW-0004">4Fe-4S</keyword>
<evidence type="ECO:0000256" key="11">
    <source>
        <dbReference type="ARBA" id="ARBA00023163"/>
    </source>
</evidence>
<keyword evidence="6 12" id="KW-0408">Iron</keyword>
<dbReference type="EMBL" id="BMCS01000001">
    <property type="protein sequence ID" value="GGF11709.1"/>
    <property type="molecule type" value="Genomic_DNA"/>
</dbReference>
<feature type="region of interest" description="Disordered" evidence="13">
    <location>
        <begin position="1"/>
        <end position="24"/>
    </location>
</feature>
<dbReference type="InterPro" id="IPR003482">
    <property type="entry name" value="Whib"/>
</dbReference>
<evidence type="ECO:0000313" key="16">
    <source>
        <dbReference type="Proteomes" id="UP000632454"/>
    </source>
</evidence>
<evidence type="ECO:0000259" key="14">
    <source>
        <dbReference type="PROSITE" id="PS51674"/>
    </source>
</evidence>
<dbReference type="PROSITE" id="PS51674">
    <property type="entry name" value="4FE4S_WBL"/>
    <property type="match status" value="1"/>
</dbReference>
<keyword evidence="9 12" id="KW-0238">DNA-binding</keyword>
<dbReference type="HAMAP" id="MF_01479">
    <property type="entry name" value="WhiB"/>
    <property type="match status" value="1"/>
</dbReference>
<evidence type="ECO:0000256" key="9">
    <source>
        <dbReference type="ARBA" id="ARBA00023125"/>
    </source>
</evidence>
<evidence type="ECO:0000256" key="13">
    <source>
        <dbReference type="SAM" id="MobiDB-lite"/>
    </source>
</evidence>
<evidence type="ECO:0000256" key="10">
    <source>
        <dbReference type="ARBA" id="ARBA00023157"/>
    </source>
</evidence>
<evidence type="ECO:0000256" key="7">
    <source>
        <dbReference type="ARBA" id="ARBA00023014"/>
    </source>
</evidence>
<dbReference type="Pfam" id="PF02467">
    <property type="entry name" value="Whib"/>
    <property type="match status" value="1"/>
</dbReference>
<comment type="similarity">
    <text evidence="2 12">Belongs to the WhiB family.</text>
</comment>
<name>A0ABQ1U6Z9_9NOCA</name>
<evidence type="ECO:0000256" key="12">
    <source>
        <dbReference type="HAMAP-Rule" id="MF_01479"/>
    </source>
</evidence>
<keyword evidence="11 12" id="KW-0804">Transcription</keyword>
<feature type="binding site" evidence="12">
    <location>
        <position position="75"/>
    </location>
    <ligand>
        <name>[4Fe-4S] cluster</name>
        <dbReference type="ChEBI" id="CHEBI:49883"/>
    </ligand>
</feature>
<dbReference type="InterPro" id="IPR034768">
    <property type="entry name" value="4FE4S_WBL"/>
</dbReference>
<comment type="PTM">
    <text evidence="12">The Fe-S cluster can be nitrosylated by nitric oxide (NO).</text>
</comment>
<dbReference type="PANTHER" id="PTHR38839">
    <property type="entry name" value="TRANSCRIPTIONAL REGULATOR WHID-RELATED"/>
    <property type="match status" value="1"/>
</dbReference>
<feature type="binding site" evidence="12">
    <location>
        <position position="69"/>
    </location>
    <ligand>
        <name>[4Fe-4S] cluster</name>
        <dbReference type="ChEBI" id="CHEBI:49883"/>
    </ligand>
</feature>
<evidence type="ECO:0000256" key="3">
    <source>
        <dbReference type="ARBA" id="ARBA00022485"/>
    </source>
</evidence>
<evidence type="ECO:0000256" key="2">
    <source>
        <dbReference type="ARBA" id="ARBA00006597"/>
    </source>
</evidence>
<keyword evidence="4 12" id="KW-0963">Cytoplasm</keyword>
<keyword evidence="8 12" id="KW-0805">Transcription regulation</keyword>
<accession>A0ABQ1U6Z9</accession>
<keyword evidence="10 12" id="KW-1015">Disulfide bond</keyword>
<evidence type="ECO:0000256" key="8">
    <source>
        <dbReference type="ARBA" id="ARBA00023015"/>
    </source>
</evidence>
<comment type="cofactor">
    <cofactor evidence="12">
        <name>[4Fe-4S] cluster</name>
        <dbReference type="ChEBI" id="CHEBI:49883"/>
    </cofactor>
    <text evidence="12">Binds 1 [4Fe-4S] cluster per subunit. Following nitrosylation of the [4Fe-4S] cluster binds 1 [4Fe-8(NO)] cluster per subunit.</text>
</comment>
<feature type="binding site" evidence="12">
    <location>
        <position position="36"/>
    </location>
    <ligand>
        <name>[4Fe-4S] cluster</name>
        <dbReference type="ChEBI" id="CHEBI:49883"/>
    </ligand>
</feature>
<evidence type="ECO:0000313" key="15">
    <source>
        <dbReference type="EMBL" id="GGF11709.1"/>
    </source>
</evidence>
<comment type="function">
    <text evidence="12">Acts as a transcriptional regulator. Probably redox-responsive. The apo- but not holo-form probably binds DNA.</text>
</comment>
<proteinExistence type="inferred from homology"/>